<dbReference type="Proteomes" id="UP000007962">
    <property type="component" value="Chromosome"/>
</dbReference>
<dbReference type="EMBL" id="CP001618">
    <property type="protein sequence ID" value="ACQ78799.1"/>
    <property type="molecule type" value="Genomic_DNA"/>
</dbReference>
<feature type="transmembrane region" description="Helical" evidence="1">
    <location>
        <begin position="386"/>
        <end position="412"/>
    </location>
</feature>
<feature type="transmembrane region" description="Helical" evidence="1">
    <location>
        <begin position="432"/>
        <end position="450"/>
    </location>
</feature>
<keyword evidence="1" id="KW-1133">Transmembrane helix</keyword>
<accession>C5BXC4</accession>
<dbReference type="STRING" id="471853.Bcav_0536"/>
<keyword evidence="1" id="KW-0472">Membrane</keyword>
<keyword evidence="1" id="KW-0812">Transmembrane</keyword>
<dbReference type="RefSeq" id="WP_012725579.1">
    <property type="nucleotide sequence ID" value="NC_012669.1"/>
</dbReference>
<reference evidence="2 3" key="1">
    <citation type="journal article" date="2009" name="Stand. Genomic Sci.">
        <title>Complete genome sequence of Beutenbergia cavernae type strain (HKI 0122).</title>
        <authorList>
            <person name="Land M."/>
            <person name="Pukall R."/>
            <person name="Abt B."/>
            <person name="Goker M."/>
            <person name="Rohde M."/>
            <person name="Glavina Del Rio T."/>
            <person name="Tice H."/>
            <person name="Copeland A."/>
            <person name="Cheng J.F."/>
            <person name="Lucas S."/>
            <person name="Chen F."/>
            <person name="Nolan M."/>
            <person name="Bruce D."/>
            <person name="Goodwin L."/>
            <person name="Pitluck S."/>
            <person name="Ivanova N."/>
            <person name="Mavromatis K."/>
            <person name="Ovchinnikova G."/>
            <person name="Pati A."/>
            <person name="Chen A."/>
            <person name="Palaniappan K."/>
            <person name="Hauser L."/>
            <person name="Chang Y.J."/>
            <person name="Jefferies C.C."/>
            <person name="Saunders E."/>
            <person name="Brettin T."/>
            <person name="Detter J.C."/>
            <person name="Han C."/>
            <person name="Chain P."/>
            <person name="Bristow J."/>
            <person name="Eisen J.A."/>
            <person name="Markowitz V."/>
            <person name="Hugenholtz P."/>
            <person name="Kyrpides N.C."/>
            <person name="Klenk H.P."/>
            <person name="Lapidus A."/>
        </authorList>
    </citation>
    <scope>NUCLEOTIDE SEQUENCE [LARGE SCALE GENOMIC DNA]</scope>
    <source>
        <strain evidence="3">ATCC BAA-8 / DSM 12333 / NBRC 16432</strain>
    </source>
</reference>
<proteinExistence type="predicted"/>
<feature type="transmembrane region" description="Helical" evidence="1">
    <location>
        <begin position="85"/>
        <end position="105"/>
    </location>
</feature>
<sequence length="531" mass="54621">MSALTGTGTLVRLALRRERIRIPVWSLALGLTVLGSVPALEESFPTAEARQARAELVQNPAAIVMAGPGFGLDDYTLGAMVANELSLTLVVAAAIMSIFMVVRHTRAEEESGRAELVRAAVVGRSAAAVAALVTTAIANALVALLIWGGLVAGGLDAGDGLLLSVAVGLTGVAFGGVALVAAQVTEHARAASGMAMAVLGAAFLVRGIGDVLVEHGGLLSWFSPIAWAQQTRPYAGARWWPLLLTAALVAGTLLAAHALAARRDFAAGLVAQRPGRAQARPALASPLALATRLTLPSFVAWTVAVAVSGAAFGALVNSVQDAMEDSPLMEQLLGGESRVTESFFALFLPYLVLAAVAYALSVVQRLRSEETEGRAEVVLARPVSRWTWFGTTLGVSAVGGVLVLAVGAFAMGATGAAVTGDGSWTGRVTGGALAYVPALVLVVALGALLFGTWPKLFGLAWALVGWMTVVLVLGTLLDLPEWTTWISPVNQTPAVPMEALEALPLVIMGAGALVLGALGMAGFRRRDVPTV</sequence>
<feature type="transmembrane region" description="Helical" evidence="1">
    <location>
        <begin position="161"/>
        <end position="182"/>
    </location>
</feature>
<feature type="transmembrane region" description="Helical" evidence="1">
    <location>
        <begin position="239"/>
        <end position="260"/>
    </location>
</feature>
<dbReference type="OrthoDB" id="2014935at2"/>
<organism evidence="2 3">
    <name type="scientific">Beutenbergia cavernae (strain ATCC BAA-8 / DSM 12333 / CCUG 43141 / JCM 11478 / NBRC 16432 / NCIMB 13614 / HKI 0122)</name>
    <dbReference type="NCBI Taxonomy" id="471853"/>
    <lineage>
        <taxon>Bacteria</taxon>
        <taxon>Bacillati</taxon>
        <taxon>Actinomycetota</taxon>
        <taxon>Actinomycetes</taxon>
        <taxon>Micrococcales</taxon>
        <taxon>Beutenbergiaceae</taxon>
        <taxon>Beutenbergia</taxon>
    </lineage>
</organism>
<evidence type="ECO:0000313" key="3">
    <source>
        <dbReference type="Proteomes" id="UP000007962"/>
    </source>
</evidence>
<evidence type="ECO:0000256" key="1">
    <source>
        <dbReference type="SAM" id="Phobius"/>
    </source>
</evidence>
<evidence type="ECO:0000313" key="2">
    <source>
        <dbReference type="EMBL" id="ACQ78799.1"/>
    </source>
</evidence>
<feature type="transmembrane region" description="Helical" evidence="1">
    <location>
        <begin position="343"/>
        <end position="366"/>
    </location>
</feature>
<feature type="transmembrane region" description="Helical" evidence="1">
    <location>
        <begin position="22"/>
        <end position="40"/>
    </location>
</feature>
<feature type="transmembrane region" description="Helical" evidence="1">
    <location>
        <begin position="457"/>
        <end position="477"/>
    </location>
</feature>
<dbReference type="HOGENOM" id="CLU_036785_2_0_11"/>
<name>C5BXC4_BEUC1</name>
<feature type="transmembrane region" description="Helical" evidence="1">
    <location>
        <begin position="126"/>
        <end position="149"/>
    </location>
</feature>
<feature type="transmembrane region" description="Helical" evidence="1">
    <location>
        <begin position="502"/>
        <end position="523"/>
    </location>
</feature>
<dbReference type="eggNOG" id="COG3559">
    <property type="taxonomic scope" value="Bacteria"/>
</dbReference>
<dbReference type="AlphaFoldDB" id="C5BXC4"/>
<feature type="transmembrane region" description="Helical" evidence="1">
    <location>
        <begin position="298"/>
        <end position="319"/>
    </location>
</feature>
<gene>
    <name evidence="2" type="ordered locus">Bcav_0536</name>
</gene>
<dbReference type="KEGG" id="bcv:Bcav_0536"/>
<feature type="transmembrane region" description="Helical" evidence="1">
    <location>
        <begin position="194"/>
        <end position="213"/>
    </location>
</feature>
<keyword evidence="3" id="KW-1185">Reference proteome</keyword>
<protein>
    <submittedName>
        <fullName evidence="2">Anibiotic ABC transporter efflux pump</fullName>
    </submittedName>
</protein>